<dbReference type="eggNOG" id="COG5464">
    <property type="taxonomic scope" value="Bacteria"/>
</dbReference>
<gene>
    <name evidence="1" type="ordered locus">Selsp_1548</name>
    <name evidence="2" type="ORF">SELSPUOL_00642</name>
</gene>
<sequence length="286" mass="32908">MDWDEEEERRKRILAVLAGFRLLDDDFMAAVFQDSLECIDLVLQIILSKPEIKATKAITQDTLKNLQGRSVRLDIHAWTDEQEFNVEIQRGGKGAAERRARYNSSLMDANTLLAGEDYDKLPESYVIFITETDVLGKGLPIYIVRRTIEGSNEIFQDGSHIIYVNSSITDESTSLGKLMHDFRCTRAEDMYYEVLANRVRYFKETEEGARTMSEAMENLARDFAKELAKEAEKRGMERGMERGREEGKIDMVVEMLRDKLPLEMVARISKLSLEHVQELGRMHSLL</sequence>
<dbReference type="OrthoDB" id="9811201at2"/>
<dbReference type="Proteomes" id="UP000003505">
    <property type="component" value="Unassembled WGS sequence"/>
</dbReference>
<accession>C9LT62</accession>
<dbReference type="AlphaFoldDB" id="C9LT62"/>
<dbReference type="RefSeq" id="WP_006191586.1">
    <property type="nucleotide sequence ID" value="NC_015437.1"/>
</dbReference>
<keyword evidence="4" id="KW-1185">Reference proteome</keyword>
<proteinExistence type="predicted"/>
<dbReference type="Proteomes" id="UP000011124">
    <property type="component" value="Chromosome"/>
</dbReference>
<dbReference type="KEGG" id="ssg:Selsp_1548"/>
<protein>
    <recommendedName>
        <fullName evidence="5">PD-(D/E)XK nuclease family transposase</fullName>
    </recommendedName>
</protein>
<dbReference type="EMBL" id="ACKP02000012">
    <property type="protein sequence ID" value="EEX77908.1"/>
    <property type="molecule type" value="Genomic_DNA"/>
</dbReference>
<dbReference type="Pfam" id="PF12784">
    <property type="entry name" value="PDDEXK_2"/>
    <property type="match status" value="1"/>
</dbReference>
<dbReference type="EMBL" id="CP002637">
    <property type="protein sequence ID" value="AEC00505.1"/>
    <property type="molecule type" value="Genomic_DNA"/>
</dbReference>
<dbReference type="InterPro" id="IPR010106">
    <property type="entry name" value="RpnA"/>
</dbReference>
<evidence type="ECO:0008006" key="5">
    <source>
        <dbReference type="Google" id="ProtNLM"/>
    </source>
</evidence>
<dbReference type="HOGENOM" id="CLU_071023_1_1_9"/>
<dbReference type="STRING" id="546271.Selsp_1548"/>
<reference evidence="2 3" key="1">
    <citation type="submission" date="2009-09" db="EMBL/GenBank/DDBJ databases">
        <authorList>
            <person name="Weinstock G."/>
            <person name="Sodergren E."/>
            <person name="Clifton S."/>
            <person name="Fulton L."/>
            <person name="Fulton B."/>
            <person name="Courtney L."/>
            <person name="Fronick C."/>
            <person name="Harrison M."/>
            <person name="Strong C."/>
            <person name="Farmer C."/>
            <person name="Delahaunty K."/>
            <person name="Markovic C."/>
            <person name="Hall O."/>
            <person name="Minx P."/>
            <person name="Tomlinson C."/>
            <person name="Mitreva M."/>
            <person name="Nelson J."/>
            <person name="Hou S."/>
            <person name="Wollam A."/>
            <person name="Pepin K.H."/>
            <person name="Johnson M."/>
            <person name="Bhonagiri V."/>
            <person name="Nash W.E."/>
            <person name="Warren W."/>
            <person name="Chinwalla A."/>
            <person name="Mardis E.R."/>
            <person name="Wilson R.K."/>
        </authorList>
    </citation>
    <scope>NUCLEOTIDE SEQUENCE [LARGE SCALE GENOMIC DNA]</scope>
    <source>
        <strain evidence="2">ATCC 35185</strain>
        <strain evidence="3">ATCC 35185 / DSM 20758 / VPI D19B-28</strain>
    </source>
</reference>
<dbReference type="NCBIfam" id="TIGR01784">
    <property type="entry name" value="T_den_put_tspse"/>
    <property type="match status" value="1"/>
</dbReference>
<evidence type="ECO:0000313" key="4">
    <source>
        <dbReference type="Proteomes" id="UP000011124"/>
    </source>
</evidence>
<organism evidence="2 3">
    <name type="scientific">Selenomonas sputigena (strain ATCC 35185 / DSM 20758 / CCUG 44933 / VPI D19B-28)</name>
    <dbReference type="NCBI Taxonomy" id="546271"/>
    <lineage>
        <taxon>Bacteria</taxon>
        <taxon>Bacillati</taxon>
        <taxon>Bacillota</taxon>
        <taxon>Negativicutes</taxon>
        <taxon>Selenomonadales</taxon>
        <taxon>Selenomonadaceae</taxon>
        <taxon>Selenomonas</taxon>
    </lineage>
</organism>
<name>C9LT62_SELS3</name>
<evidence type="ECO:0000313" key="1">
    <source>
        <dbReference type="EMBL" id="AEC00505.1"/>
    </source>
</evidence>
<evidence type="ECO:0000313" key="3">
    <source>
        <dbReference type="Proteomes" id="UP000003505"/>
    </source>
</evidence>
<reference evidence="1 4" key="2">
    <citation type="submission" date="2011-04" db="EMBL/GenBank/DDBJ databases">
        <title>The complete genome of Selenomonas sputigena DSM 20758.</title>
        <authorList>
            <consortium name="US DOE Joint Genome Institute (JGI-PGF)"/>
            <person name="Lucas S."/>
            <person name="Copeland A."/>
            <person name="Lapidus A."/>
            <person name="Bruce D."/>
            <person name="Goodwin L."/>
            <person name="Pitluck S."/>
            <person name="Peters L."/>
            <person name="Kyrpides N."/>
            <person name="Mavromatis K."/>
            <person name="Ivanova N."/>
            <person name="Ovchinnikova G."/>
            <person name="Teshima H."/>
            <person name="Detter J.C."/>
            <person name="Tapia R."/>
            <person name="Han C."/>
            <person name="Land M."/>
            <person name="Hauser L."/>
            <person name="Markowitz V."/>
            <person name="Cheng J.-F."/>
            <person name="Hugenholtz P."/>
            <person name="Woyke T."/>
            <person name="Wu D."/>
            <person name="Gronow S."/>
            <person name="Wellnitz S."/>
            <person name="Schneider S."/>
            <person name="Klenk H.-P."/>
            <person name="Eisen J.A."/>
        </authorList>
    </citation>
    <scope>NUCLEOTIDE SEQUENCE [LARGE SCALE GENOMIC DNA]</scope>
    <source>
        <strain evidence="1">ATCC 35185</strain>
        <strain evidence="4">ATCC 35185 / DSM 20758 / VPI D19B-28</strain>
    </source>
</reference>
<evidence type="ECO:0000313" key="2">
    <source>
        <dbReference type="EMBL" id="EEX77908.1"/>
    </source>
</evidence>